<reference evidence="3 4" key="1">
    <citation type="submission" date="2023-08" db="EMBL/GenBank/DDBJ databases">
        <title>Black Yeasts Isolated from many extreme environments.</title>
        <authorList>
            <person name="Coleine C."/>
            <person name="Stajich J.E."/>
            <person name="Selbmann L."/>
        </authorList>
    </citation>
    <scope>NUCLEOTIDE SEQUENCE [LARGE SCALE GENOMIC DNA]</scope>
    <source>
        <strain evidence="3 4">CCFEE 5885</strain>
    </source>
</reference>
<keyword evidence="2" id="KW-0732">Signal</keyword>
<gene>
    <name evidence="3" type="ORF">LTR24_002791</name>
</gene>
<feature type="region of interest" description="Disordered" evidence="1">
    <location>
        <begin position="268"/>
        <end position="311"/>
    </location>
</feature>
<evidence type="ECO:0000256" key="1">
    <source>
        <dbReference type="SAM" id="MobiDB-lite"/>
    </source>
</evidence>
<evidence type="ECO:0000313" key="4">
    <source>
        <dbReference type="Proteomes" id="UP001345013"/>
    </source>
</evidence>
<keyword evidence="4" id="KW-1185">Reference proteome</keyword>
<comment type="caution">
    <text evidence="3">The sequence shown here is derived from an EMBL/GenBank/DDBJ whole genome shotgun (WGS) entry which is preliminary data.</text>
</comment>
<dbReference type="Pfam" id="PF11885">
    <property type="entry name" value="DUF3405"/>
    <property type="match status" value="1"/>
</dbReference>
<dbReference type="Proteomes" id="UP001345013">
    <property type="component" value="Unassembled WGS sequence"/>
</dbReference>
<feature type="signal peptide" evidence="2">
    <location>
        <begin position="1"/>
        <end position="29"/>
    </location>
</feature>
<organism evidence="3 4">
    <name type="scientific">Lithohypha guttulata</name>
    <dbReference type="NCBI Taxonomy" id="1690604"/>
    <lineage>
        <taxon>Eukaryota</taxon>
        <taxon>Fungi</taxon>
        <taxon>Dikarya</taxon>
        <taxon>Ascomycota</taxon>
        <taxon>Pezizomycotina</taxon>
        <taxon>Eurotiomycetes</taxon>
        <taxon>Chaetothyriomycetidae</taxon>
        <taxon>Chaetothyriales</taxon>
        <taxon>Trichomeriaceae</taxon>
        <taxon>Lithohypha</taxon>
    </lineage>
</organism>
<accession>A0ABR0KGY8</accession>
<dbReference type="PANTHER" id="PTHR36205:SF2">
    <property type="entry name" value="MAJOR FACILITATOR SUPERFAMILY TRANSPORTER"/>
    <property type="match status" value="1"/>
</dbReference>
<name>A0ABR0KGY8_9EURO</name>
<dbReference type="PANTHER" id="PTHR36205">
    <property type="entry name" value="CHROMOSOME 19, WHOLE GENOME SHOTGUN SEQUENCE"/>
    <property type="match status" value="1"/>
</dbReference>
<sequence>MARVTPTSSRRLWLPIAIVLAIALWYRHSQPTHKPPAWNVVDFRVKDYQSKEEGYSDKAGSFQDQHRPYRIDQNYQAEIEAIRNRPAFQQQQLSYDELQGRIQQFIQWDRPYTDHWPAWHDYDNTDYDPNRWEAMDREYGYYVNNTVQELESHGILPEPYLPYPKYNSVSWKKKWHGEYVPCQGPRGETYGEGGAYDFVIRGYRSPSENFPSETLGSAKVLKLDQDICFDRQSRYAPYGLNDHSHKFKHINWDTTRWGGLQEACFEKNEKRYAPEARTPSTRRPSKHMKQSADPLDDDHKRRRSGQDGKQYKSRTAILIRTWEGYEYKENDIQAIRALVTETSLLTGGEYQVFLFVNIKQREANIYEDEKVYKDLLKRTVPKEFRDIAILWTERVLEDWYPHVGDWQVYWMQFMPLQWFSKQHPEFDYVWNWETDARYIGNHYHFLEQVAEFSRELPRKHLWERNSRFFFPDSWNGDYDAFLADTDEQILNASSMGLIDEPVWGPKPYAPFQYPLGPLPPTKAEEDKFEWGVGEEADLITLQPIWDPAETEWSYRNHIWNFIPEVRPHFTPENGNDDGFDHPGFPTIPRRVFINTVARFSKKMLHVMHLENLQGRAMQAEMWPATVALQHGLKAVYAPHPIWTDRKWPAWYAEAIFNADDGIPARWSQQLDSPYNHDREANFGGWSWYYRSVFPHVLYRRWLGWKAKDWGWDADQAEQIEAEMKADLDVKLGRDAGETTDFRMCLPGILLHPVKNVYEAADGG</sequence>
<evidence type="ECO:0000256" key="2">
    <source>
        <dbReference type="SAM" id="SignalP"/>
    </source>
</evidence>
<proteinExistence type="predicted"/>
<dbReference type="InterPro" id="IPR021822">
    <property type="entry name" value="DUF3405"/>
</dbReference>
<protein>
    <recommendedName>
        <fullName evidence="5">Major facilitator superfamily transporter</fullName>
    </recommendedName>
</protein>
<feature type="chain" id="PRO_5047403030" description="Major facilitator superfamily transporter" evidence="2">
    <location>
        <begin position="30"/>
        <end position="763"/>
    </location>
</feature>
<evidence type="ECO:0008006" key="5">
    <source>
        <dbReference type="Google" id="ProtNLM"/>
    </source>
</evidence>
<dbReference type="EMBL" id="JAVRRG010000024">
    <property type="protein sequence ID" value="KAK5096091.1"/>
    <property type="molecule type" value="Genomic_DNA"/>
</dbReference>
<evidence type="ECO:0000313" key="3">
    <source>
        <dbReference type="EMBL" id="KAK5096091.1"/>
    </source>
</evidence>